<dbReference type="InterPro" id="IPR043202">
    <property type="entry name" value="Band-7_stomatin-like"/>
</dbReference>
<protein>
    <submittedName>
        <fullName evidence="8">Band 7 protein AGAP004871 isoform X1</fullName>
    </submittedName>
</protein>
<keyword evidence="5" id="KW-1133">Transmembrane helix</keyword>
<keyword evidence="5" id="KW-0812">Transmembrane</keyword>
<feature type="transmembrane region" description="Helical" evidence="5">
    <location>
        <begin position="87"/>
        <end position="113"/>
    </location>
</feature>
<organism evidence="7 8">
    <name type="scientific">Drosophila albomicans</name>
    <name type="common">Fruit fly</name>
    <dbReference type="NCBI Taxonomy" id="7291"/>
    <lineage>
        <taxon>Eukaryota</taxon>
        <taxon>Metazoa</taxon>
        <taxon>Ecdysozoa</taxon>
        <taxon>Arthropoda</taxon>
        <taxon>Hexapoda</taxon>
        <taxon>Insecta</taxon>
        <taxon>Pterygota</taxon>
        <taxon>Neoptera</taxon>
        <taxon>Endopterygota</taxon>
        <taxon>Diptera</taxon>
        <taxon>Brachycera</taxon>
        <taxon>Muscomorpha</taxon>
        <taxon>Ephydroidea</taxon>
        <taxon>Drosophilidae</taxon>
        <taxon>Drosophila</taxon>
    </lineage>
</organism>
<dbReference type="FunFam" id="3.30.479.30:FF:000002">
    <property type="entry name" value="band 7 protein AGAP004871"/>
    <property type="match status" value="1"/>
</dbReference>
<dbReference type="RefSeq" id="XP_034118655.1">
    <property type="nucleotide sequence ID" value="XM_034262764.2"/>
</dbReference>
<feature type="region of interest" description="Disordered" evidence="4">
    <location>
        <begin position="1"/>
        <end position="75"/>
    </location>
</feature>
<evidence type="ECO:0000256" key="2">
    <source>
        <dbReference type="ARBA" id="ARBA00008164"/>
    </source>
</evidence>
<dbReference type="InterPro" id="IPR001972">
    <property type="entry name" value="Stomatin_HflK_fam"/>
</dbReference>
<dbReference type="Proteomes" id="UP000515160">
    <property type="component" value="Chromosome X"/>
</dbReference>
<keyword evidence="3 5" id="KW-0472">Membrane</keyword>
<feature type="compositionally biased region" description="Polar residues" evidence="4">
    <location>
        <begin position="22"/>
        <end position="31"/>
    </location>
</feature>
<feature type="domain" description="Band 7" evidence="6">
    <location>
        <begin position="107"/>
        <end position="265"/>
    </location>
</feature>
<evidence type="ECO:0000256" key="4">
    <source>
        <dbReference type="SAM" id="MobiDB-lite"/>
    </source>
</evidence>
<feature type="region of interest" description="Disordered" evidence="4">
    <location>
        <begin position="345"/>
        <end position="364"/>
    </location>
</feature>
<dbReference type="PRINTS" id="PR00721">
    <property type="entry name" value="STOMATIN"/>
</dbReference>
<dbReference type="OrthoDB" id="2105077at2759"/>
<evidence type="ECO:0000256" key="1">
    <source>
        <dbReference type="ARBA" id="ARBA00004370"/>
    </source>
</evidence>
<reference evidence="8" key="1">
    <citation type="submission" date="2025-08" db="UniProtKB">
        <authorList>
            <consortium name="RefSeq"/>
        </authorList>
    </citation>
    <scope>IDENTIFICATION</scope>
    <source>
        <strain evidence="8">15112-1751.03</strain>
        <tissue evidence="8">Whole Adult</tissue>
    </source>
</reference>
<comment type="subcellular location">
    <subcellularLocation>
        <location evidence="1">Membrane</location>
    </subcellularLocation>
</comment>
<dbReference type="Gene3D" id="6.10.250.2090">
    <property type="match status" value="1"/>
</dbReference>
<name>A0A6P8Y5A6_DROAB</name>
<dbReference type="SMART" id="SM00244">
    <property type="entry name" value="PHB"/>
    <property type="match status" value="1"/>
</dbReference>
<evidence type="ECO:0000313" key="7">
    <source>
        <dbReference type="Proteomes" id="UP000515160"/>
    </source>
</evidence>
<dbReference type="PANTHER" id="PTHR10264">
    <property type="entry name" value="BAND 7 PROTEIN-RELATED"/>
    <property type="match status" value="1"/>
</dbReference>
<feature type="compositionally biased region" description="Polar residues" evidence="4">
    <location>
        <begin position="354"/>
        <end position="364"/>
    </location>
</feature>
<dbReference type="GO" id="GO:0005886">
    <property type="term" value="C:plasma membrane"/>
    <property type="evidence" value="ECO:0007669"/>
    <property type="project" value="InterPro"/>
</dbReference>
<evidence type="ECO:0000259" key="6">
    <source>
        <dbReference type="SMART" id="SM00244"/>
    </source>
</evidence>
<comment type="similarity">
    <text evidence="2">Belongs to the band 7/mec-2 family.</text>
</comment>
<dbReference type="InterPro" id="IPR001107">
    <property type="entry name" value="Band_7"/>
</dbReference>
<dbReference type="Pfam" id="PF01145">
    <property type="entry name" value="Band_7"/>
    <property type="match status" value="1"/>
</dbReference>
<proteinExistence type="inferred from homology"/>
<sequence length="364" mass="40949">MDQKRMSPMYANYEDLRASELPSGSSNTTMITILPDQQHQQQQQQQQPLQQQIHNHHQEEGTRREPGPPQYRGFKTSENEPLGCMEWIVTVLSILVFIVTCPISIFICFKVVAEYERAIIFRLGRLSGGARGPGMFFILPCIDEYRKVDLRTVTFNVPQQEMLTKDSVTVTVDAVVYYRISDPLYAIVRVEDYSMSTRLLAATTLRNIVGTRNLTELLTERETLAHHMQITLDEATEPWGVMVERVEIKDVSLPVSMQRAMAAEAEAARDARAKVIAAEGEKKSATALKEASDVISSSPSALQLRYLQTLSSISAEKNSTIVFPLPMELLTPYLAKYMPMMQLPPKSDLPTDQPAPSYSQSSML</sequence>
<dbReference type="PANTHER" id="PTHR10264:SF19">
    <property type="entry name" value="AT06885P-RELATED"/>
    <property type="match status" value="1"/>
</dbReference>
<dbReference type="InterPro" id="IPR036013">
    <property type="entry name" value="Band_7/SPFH_dom_sf"/>
</dbReference>
<gene>
    <name evidence="8" type="primary">LOC117577826</name>
</gene>
<evidence type="ECO:0000256" key="3">
    <source>
        <dbReference type="ARBA" id="ARBA00023136"/>
    </source>
</evidence>
<dbReference type="AlphaFoldDB" id="A0A6P8Y5A6"/>
<dbReference type="GeneID" id="117577826"/>
<dbReference type="Gene3D" id="3.30.479.30">
    <property type="entry name" value="Band 7 domain"/>
    <property type="match status" value="1"/>
</dbReference>
<feature type="compositionally biased region" description="Low complexity" evidence="4">
    <location>
        <begin position="37"/>
        <end position="53"/>
    </location>
</feature>
<keyword evidence="7" id="KW-1185">Reference proteome</keyword>
<evidence type="ECO:0000313" key="8">
    <source>
        <dbReference type="RefSeq" id="XP_034118655.1"/>
    </source>
</evidence>
<feature type="compositionally biased region" description="Basic and acidic residues" evidence="4">
    <location>
        <begin position="56"/>
        <end position="66"/>
    </location>
</feature>
<dbReference type="SUPFAM" id="SSF117892">
    <property type="entry name" value="Band 7/SPFH domain"/>
    <property type="match status" value="1"/>
</dbReference>
<evidence type="ECO:0000256" key="5">
    <source>
        <dbReference type="SAM" id="Phobius"/>
    </source>
</evidence>
<accession>A0A6P8Y5A6</accession>